<feature type="region of interest" description="Disordered" evidence="1">
    <location>
        <begin position="66"/>
        <end position="109"/>
    </location>
</feature>
<comment type="caution">
    <text evidence="2">The sequence shown here is derived from an EMBL/GenBank/DDBJ whole genome shotgun (WGS) entry which is preliminary data.</text>
</comment>
<evidence type="ECO:0000313" key="2">
    <source>
        <dbReference type="EMBL" id="KAK6344276.1"/>
    </source>
</evidence>
<feature type="compositionally biased region" description="Polar residues" evidence="1">
    <location>
        <begin position="66"/>
        <end position="76"/>
    </location>
</feature>
<proteinExistence type="predicted"/>
<accession>A0AAV9ULI2</accession>
<gene>
    <name evidence="2" type="ORF">TWF696_007918</name>
</gene>
<name>A0AAV9ULI2_9PEZI</name>
<keyword evidence="3" id="KW-1185">Reference proteome</keyword>
<evidence type="ECO:0000256" key="1">
    <source>
        <dbReference type="SAM" id="MobiDB-lite"/>
    </source>
</evidence>
<organism evidence="2 3">
    <name type="scientific">Orbilia brochopaga</name>
    <dbReference type="NCBI Taxonomy" id="3140254"/>
    <lineage>
        <taxon>Eukaryota</taxon>
        <taxon>Fungi</taxon>
        <taxon>Dikarya</taxon>
        <taxon>Ascomycota</taxon>
        <taxon>Pezizomycotina</taxon>
        <taxon>Orbiliomycetes</taxon>
        <taxon>Orbiliales</taxon>
        <taxon>Orbiliaceae</taxon>
        <taxon>Orbilia</taxon>
    </lineage>
</organism>
<protein>
    <submittedName>
        <fullName evidence="2">Uncharacterized protein</fullName>
    </submittedName>
</protein>
<evidence type="ECO:0000313" key="3">
    <source>
        <dbReference type="Proteomes" id="UP001375240"/>
    </source>
</evidence>
<dbReference type="AlphaFoldDB" id="A0AAV9ULI2"/>
<dbReference type="Proteomes" id="UP001375240">
    <property type="component" value="Unassembled WGS sequence"/>
</dbReference>
<sequence>MSKLADSRYADAQGGGGVQDPASKCTIFPSMVNFLANQLLPWNLFAPGAAAQAFVNCDSTTLKPNGPVSSYTMPRTSSPPPTLQSFSNKPGNLPDSGYETGRGAPTESTSASQIGLAAGAFQRFENQSEKQQWDLSIESGWTGVAEFFKGPNQKSPSSSQSRGYGMQDNLCPKPPYGPFPIPPCEADVLPGFTTQPNGASPAAYLMQESNTGDKIVVDIDGRPISFLKAQKESYFGELPFPPPVMYTHQGKCLNADCGSHDSGSSHEEEHTHTITYSHPDIGTQQPPVNPIQGVRGVPQYSTDIIPSYDMGYYVNVLCLPEKPQDIIVYFNSLCSALALSVEKWEWIAENFIESSTLLDALDESIFQMNDFISPYRLRDANGEPVFWFLPEDPGDNGRMPTITTLKEWHEEIQRGRRHLRRLNSLAYSHVLNKGKVHVVWRKMVDYCDDWANMLFSACDEEGWEVTSENADAIKQWYFFNREMRRIVMTIENDLIMIARLENLVKVLGGSVFKAEAKLDIIMERFY</sequence>
<feature type="region of interest" description="Disordered" evidence="1">
    <location>
        <begin position="1"/>
        <end position="22"/>
    </location>
</feature>
<dbReference type="EMBL" id="JAVHNQ010000006">
    <property type="protein sequence ID" value="KAK6344276.1"/>
    <property type="molecule type" value="Genomic_DNA"/>
</dbReference>
<reference evidence="2 3" key="1">
    <citation type="submission" date="2019-10" db="EMBL/GenBank/DDBJ databases">
        <authorList>
            <person name="Palmer J.M."/>
        </authorList>
    </citation>
    <scope>NUCLEOTIDE SEQUENCE [LARGE SCALE GENOMIC DNA]</scope>
    <source>
        <strain evidence="2 3">TWF696</strain>
    </source>
</reference>